<organism evidence="3 4">
    <name type="scientific">Tectimicrobiota bacterium</name>
    <dbReference type="NCBI Taxonomy" id="2528274"/>
    <lineage>
        <taxon>Bacteria</taxon>
        <taxon>Pseudomonadati</taxon>
        <taxon>Nitrospinota/Tectimicrobiota group</taxon>
        <taxon>Candidatus Tectimicrobiota</taxon>
    </lineage>
</organism>
<protein>
    <recommendedName>
        <fullName evidence="2">Pyridoxamine 5'-phosphate oxidase N-terminal domain-containing protein</fullName>
    </recommendedName>
</protein>
<evidence type="ECO:0000256" key="1">
    <source>
        <dbReference type="ARBA" id="ARBA00023002"/>
    </source>
</evidence>
<comment type="caution">
    <text evidence="3">The sequence shown here is derived from an EMBL/GenBank/DDBJ whole genome shotgun (WGS) entry which is preliminary data.</text>
</comment>
<dbReference type="InterPro" id="IPR011576">
    <property type="entry name" value="Pyridox_Oxase_N"/>
</dbReference>
<accession>A0A938B489</accession>
<sequence>MPARMTAQEITAFLDAKPGWIILSTLGRNGYPHSVPLGYFRLDKDIYLGCRAGTQKIKNIERHPHVSLVLESGSTMQDIKGVMIQGHATVHTDPADVLRLSQAAARLRGVAEDALPREARPGVAYIQVEPRRIISWDYSREAQAT</sequence>
<feature type="domain" description="Pyridoxamine 5'-phosphate oxidase N-terminal" evidence="2">
    <location>
        <begin position="8"/>
        <end position="136"/>
    </location>
</feature>
<keyword evidence="1" id="KW-0560">Oxidoreductase</keyword>
<dbReference type="EMBL" id="VGLS01000808">
    <property type="protein sequence ID" value="MBM3226156.1"/>
    <property type="molecule type" value="Genomic_DNA"/>
</dbReference>
<dbReference type="GO" id="GO:0070967">
    <property type="term" value="F:coenzyme F420 binding"/>
    <property type="evidence" value="ECO:0007669"/>
    <property type="project" value="TreeGrafter"/>
</dbReference>
<evidence type="ECO:0000313" key="3">
    <source>
        <dbReference type="EMBL" id="MBM3226156.1"/>
    </source>
</evidence>
<dbReference type="SUPFAM" id="SSF50475">
    <property type="entry name" value="FMN-binding split barrel"/>
    <property type="match status" value="1"/>
</dbReference>
<dbReference type="InterPro" id="IPR052019">
    <property type="entry name" value="F420H2_bilvrd_red/Heme_oxyg"/>
</dbReference>
<dbReference type="Gene3D" id="2.30.110.10">
    <property type="entry name" value="Electron Transport, Fmn-binding Protein, Chain A"/>
    <property type="match status" value="1"/>
</dbReference>
<proteinExistence type="predicted"/>
<dbReference type="Proteomes" id="UP000712673">
    <property type="component" value="Unassembled WGS sequence"/>
</dbReference>
<reference evidence="3" key="1">
    <citation type="submission" date="2019-03" db="EMBL/GenBank/DDBJ databases">
        <title>Lake Tanganyika Metagenome-Assembled Genomes (MAGs).</title>
        <authorList>
            <person name="Tran P."/>
        </authorList>
    </citation>
    <scope>NUCLEOTIDE SEQUENCE</scope>
    <source>
        <strain evidence="3">K_DeepCast_65m_m2_066</strain>
    </source>
</reference>
<name>A0A938B489_UNCTE</name>
<dbReference type="InterPro" id="IPR012349">
    <property type="entry name" value="Split_barrel_FMN-bd"/>
</dbReference>
<dbReference type="PANTHER" id="PTHR35176:SF6">
    <property type="entry name" value="HEME OXYGENASE HI_0854-RELATED"/>
    <property type="match status" value="1"/>
</dbReference>
<gene>
    <name evidence="3" type="ORF">FJZ47_20505</name>
</gene>
<dbReference type="GO" id="GO:0016627">
    <property type="term" value="F:oxidoreductase activity, acting on the CH-CH group of donors"/>
    <property type="evidence" value="ECO:0007669"/>
    <property type="project" value="TreeGrafter"/>
</dbReference>
<dbReference type="GO" id="GO:0005829">
    <property type="term" value="C:cytosol"/>
    <property type="evidence" value="ECO:0007669"/>
    <property type="project" value="TreeGrafter"/>
</dbReference>
<dbReference type="PANTHER" id="PTHR35176">
    <property type="entry name" value="HEME OXYGENASE HI_0854-RELATED"/>
    <property type="match status" value="1"/>
</dbReference>
<dbReference type="AlphaFoldDB" id="A0A938B489"/>
<dbReference type="Pfam" id="PF01243">
    <property type="entry name" value="PNPOx_N"/>
    <property type="match status" value="1"/>
</dbReference>
<evidence type="ECO:0000259" key="2">
    <source>
        <dbReference type="Pfam" id="PF01243"/>
    </source>
</evidence>
<evidence type="ECO:0000313" key="4">
    <source>
        <dbReference type="Proteomes" id="UP000712673"/>
    </source>
</evidence>